<proteinExistence type="predicted"/>
<keyword evidence="3" id="KW-1185">Reference proteome</keyword>
<feature type="compositionally biased region" description="Low complexity" evidence="1">
    <location>
        <begin position="155"/>
        <end position="164"/>
    </location>
</feature>
<sequence length="243" mass="27009">MTRTRPCRRVSSLALAPGDLPLLSSIVRMATKYRLARPVADFHTHVREKWPADLAKHAARLALEQREHRRRTHRIVTLSGEPSPTTPAPTAPPSASVHPAHVIALLRGTGCADRELLAPLFYALTCAPTDARARRPQPLRGGPRARRRARRPLRAGHPPVLGGPRWRDRRHRWRVRGGARARRDLGRARDGARAGPRVCGPVHHLRRVCAPPGRERGRHPEGAVGAASRVFRPRLTVRSRSAV</sequence>
<reference evidence="2 3" key="1">
    <citation type="journal article" date="2016" name="Mol. Biol. Evol.">
        <title>Comparative Genomics of Early-Diverging Mushroom-Forming Fungi Provides Insights into the Origins of Lignocellulose Decay Capabilities.</title>
        <authorList>
            <person name="Nagy L.G."/>
            <person name="Riley R."/>
            <person name="Tritt A."/>
            <person name="Adam C."/>
            <person name="Daum C."/>
            <person name="Floudas D."/>
            <person name="Sun H."/>
            <person name="Yadav J.S."/>
            <person name="Pangilinan J."/>
            <person name="Larsson K.H."/>
            <person name="Matsuura K."/>
            <person name="Barry K."/>
            <person name="Labutti K."/>
            <person name="Kuo R."/>
            <person name="Ohm R.A."/>
            <person name="Bhattacharya S.S."/>
            <person name="Shirouzu T."/>
            <person name="Yoshinaga Y."/>
            <person name="Martin F.M."/>
            <person name="Grigoriev I.V."/>
            <person name="Hibbett D.S."/>
        </authorList>
    </citation>
    <scope>NUCLEOTIDE SEQUENCE [LARGE SCALE GENOMIC DNA]</scope>
    <source>
        <strain evidence="2 3">L-15889</strain>
    </source>
</reference>
<evidence type="ECO:0000256" key="1">
    <source>
        <dbReference type="SAM" id="MobiDB-lite"/>
    </source>
</evidence>
<protein>
    <submittedName>
        <fullName evidence="2">Uncharacterized protein</fullName>
    </submittedName>
</protein>
<accession>A0A165KSD6</accession>
<dbReference type="STRING" id="1314783.A0A165KSD6"/>
<dbReference type="OrthoDB" id="3218112at2759"/>
<dbReference type="EMBL" id="KV429176">
    <property type="protein sequence ID" value="KZT63517.1"/>
    <property type="molecule type" value="Genomic_DNA"/>
</dbReference>
<evidence type="ECO:0000313" key="3">
    <source>
        <dbReference type="Proteomes" id="UP000076727"/>
    </source>
</evidence>
<evidence type="ECO:0000313" key="2">
    <source>
        <dbReference type="EMBL" id="KZT63517.1"/>
    </source>
</evidence>
<organism evidence="2 3">
    <name type="scientific">Daedalea quercina L-15889</name>
    <dbReference type="NCBI Taxonomy" id="1314783"/>
    <lineage>
        <taxon>Eukaryota</taxon>
        <taxon>Fungi</taxon>
        <taxon>Dikarya</taxon>
        <taxon>Basidiomycota</taxon>
        <taxon>Agaricomycotina</taxon>
        <taxon>Agaricomycetes</taxon>
        <taxon>Polyporales</taxon>
        <taxon>Fomitopsis</taxon>
    </lineage>
</organism>
<feature type="region of interest" description="Disordered" evidence="1">
    <location>
        <begin position="133"/>
        <end position="166"/>
    </location>
</feature>
<name>A0A165KSD6_9APHY</name>
<dbReference type="Proteomes" id="UP000076727">
    <property type="component" value="Unassembled WGS sequence"/>
</dbReference>
<dbReference type="AlphaFoldDB" id="A0A165KSD6"/>
<gene>
    <name evidence="2" type="ORF">DAEQUDRAFT_733740</name>
</gene>
<feature type="compositionally biased region" description="Basic residues" evidence="1">
    <location>
        <begin position="143"/>
        <end position="154"/>
    </location>
</feature>